<dbReference type="STRING" id="6239.Y105C5A.1273.1"/>
<evidence type="ECO:0000313" key="3">
    <source>
        <dbReference type="WormBase" id="Y105C5A.1273"/>
    </source>
</evidence>
<dbReference type="RefSeq" id="NP_001255878.1">
    <property type="nucleotide sequence ID" value="NM_001268949.1"/>
</dbReference>
<dbReference type="Proteomes" id="UP000001940">
    <property type="component" value="Chromosome IV"/>
</dbReference>
<organism evidence="1 2">
    <name type="scientific">Caenorhabditis elegans</name>
    <dbReference type="NCBI Taxonomy" id="6239"/>
    <lineage>
        <taxon>Eukaryota</taxon>
        <taxon>Metazoa</taxon>
        <taxon>Ecdysozoa</taxon>
        <taxon>Nematoda</taxon>
        <taxon>Chromadorea</taxon>
        <taxon>Rhabditida</taxon>
        <taxon>Rhabditina</taxon>
        <taxon>Rhabditomorpha</taxon>
        <taxon>Rhabditoidea</taxon>
        <taxon>Rhabditidae</taxon>
        <taxon>Peloderinae</taxon>
        <taxon>Caenorhabditis</taxon>
    </lineage>
</organism>
<keyword evidence="2" id="KW-1185">Reference proteome</keyword>
<evidence type="ECO:0000313" key="1">
    <source>
        <dbReference type="EMBL" id="CBJ25102.1"/>
    </source>
</evidence>
<reference evidence="1 2" key="1">
    <citation type="journal article" date="1998" name="Science">
        <title>Genome sequence of the nematode C. elegans: a platform for investigating biology.</title>
        <authorList>
            <consortium name="The C. elegans sequencing consortium"/>
            <person name="Sulson J.E."/>
            <person name="Waterston R."/>
        </authorList>
    </citation>
    <scope>NUCLEOTIDE SEQUENCE [LARGE SCALE GENOMIC DNA]</scope>
    <source>
        <strain evidence="1 2">Bristol N2</strain>
    </source>
</reference>
<dbReference type="CTD" id="13206627"/>
<protein>
    <submittedName>
        <fullName evidence="1">DRBM domain-containing protein</fullName>
    </submittedName>
</protein>
<dbReference type="AGR" id="WB:WBGene00194931"/>
<dbReference type="KEGG" id="cel:CELE_Y105C5A.1273"/>
<dbReference type="WormBase" id="Y105C5A.1273">
    <property type="protein sequence ID" value="CE44539"/>
    <property type="gene ID" value="WBGene00194931"/>
</dbReference>
<accession>D3DEM0</accession>
<dbReference type="EMBL" id="BX284604">
    <property type="protein sequence ID" value="CBJ25102.1"/>
    <property type="molecule type" value="Genomic_DNA"/>
</dbReference>
<dbReference type="AlphaFoldDB" id="D3DEM0"/>
<name>D3DEM0_CAEEL</name>
<dbReference type="GeneID" id="13206627"/>
<dbReference type="PaxDb" id="6239-Y105C5A.1273"/>
<proteinExistence type="predicted"/>
<dbReference type="HOGENOM" id="CLU_2851790_0_0_1"/>
<dbReference type="SMR" id="D3DEM0"/>
<sequence length="65" mass="7498">MLSDALNLESSQKSIKKRNKCVLVMTNDQIKLTRSGGDEKEKVTEKRAAVLFLKENFRDLHFLKC</sequence>
<dbReference type="InParanoid" id="D3DEM0"/>
<gene>
    <name evidence="1" type="ORF">CELE_Y105C5A.1273</name>
    <name evidence="1 3" type="ORF">Y105C5A.1273</name>
</gene>
<evidence type="ECO:0000313" key="2">
    <source>
        <dbReference type="Proteomes" id="UP000001940"/>
    </source>
</evidence>